<name>A0ABW2Q5Q6_9MICO</name>
<dbReference type="InterPro" id="IPR009351">
    <property type="entry name" value="AlkZ-like"/>
</dbReference>
<organism evidence="1 2">
    <name type="scientific">Georgenia alba</name>
    <dbReference type="NCBI Taxonomy" id="2233858"/>
    <lineage>
        <taxon>Bacteria</taxon>
        <taxon>Bacillati</taxon>
        <taxon>Actinomycetota</taxon>
        <taxon>Actinomycetes</taxon>
        <taxon>Micrococcales</taxon>
        <taxon>Bogoriellaceae</taxon>
        <taxon>Georgenia</taxon>
    </lineage>
</organism>
<dbReference type="GO" id="GO:0003677">
    <property type="term" value="F:DNA binding"/>
    <property type="evidence" value="ECO:0007669"/>
    <property type="project" value="UniProtKB-KW"/>
</dbReference>
<gene>
    <name evidence="1" type="ORF">ACFQQL_06855</name>
</gene>
<evidence type="ECO:0000313" key="2">
    <source>
        <dbReference type="Proteomes" id="UP001596455"/>
    </source>
</evidence>
<proteinExistence type="predicted"/>
<dbReference type="Proteomes" id="UP001596455">
    <property type="component" value="Unassembled WGS sequence"/>
</dbReference>
<dbReference type="PANTHER" id="PTHR38479:SF2">
    <property type="entry name" value="WINGED HELIX DNA-BINDING DOMAIN-CONTAINING PROTEIN"/>
    <property type="match status" value="1"/>
</dbReference>
<sequence length="364" mass="39338">MSGPPLSARALGRATLARQLLLGRDDRSVPDAVAHLLGLNAQEPDLPYLALWSRLERVTITDVTRAIEDGTLVRSTLMRSTQHVMTAEDFTLVRPALAGLLRRVQRNTFGSRTRGIDLGELVRDARELLADGTVLTRPELGRRLAASRPGADPTALGWTVQYLLPVTHPAPSGTWRTRGATPFALPRGALPAEATADDVATLLRRYLAAFGPATVSDMRVWSGISGLREVVAGMRPDLRVLRDERGRELLDLPEAPLPDPDTPAPVRLLPAFDAFLLGHHDRTRVMSDDVRRQVCVGSGVAATVLVDGTVAATWDLVVGDGAATLTVSPFRRLSAAERDEVEAEAHRLLAFTDPGAEHDVRVVG</sequence>
<evidence type="ECO:0000313" key="1">
    <source>
        <dbReference type="EMBL" id="MFC7404823.1"/>
    </source>
</evidence>
<dbReference type="Pfam" id="PF06224">
    <property type="entry name" value="AlkZ-like"/>
    <property type="match status" value="1"/>
</dbReference>
<comment type="caution">
    <text evidence="1">The sequence shown here is derived from an EMBL/GenBank/DDBJ whole genome shotgun (WGS) entry which is preliminary data.</text>
</comment>
<reference evidence="2" key="1">
    <citation type="journal article" date="2019" name="Int. J. Syst. Evol. Microbiol.">
        <title>The Global Catalogue of Microorganisms (GCM) 10K type strain sequencing project: providing services to taxonomists for standard genome sequencing and annotation.</title>
        <authorList>
            <consortium name="The Broad Institute Genomics Platform"/>
            <consortium name="The Broad Institute Genome Sequencing Center for Infectious Disease"/>
            <person name="Wu L."/>
            <person name="Ma J."/>
        </authorList>
    </citation>
    <scope>NUCLEOTIDE SEQUENCE [LARGE SCALE GENOMIC DNA]</scope>
    <source>
        <strain evidence="2">JCM 1490</strain>
    </source>
</reference>
<protein>
    <submittedName>
        <fullName evidence="1">Winged helix DNA-binding domain-containing protein</fullName>
    </submittedName>
</protein>
<keyword evidence="2" id="KW-1185">Reference proteome</keyword>
<dbReference type="PANTHER" id="PTHR38479">
    <property type="entry name" value="LMO0824 PROTEIN"/>
    <property type="match status" value="1"/>
</dbReference>
<dbReference type="EMBL" id="JBHTCQ010000001">
    <property type="protein sequence ID" value="MFC7404823.1"/>
    <property type="molecule type" value="Genomic_DNA"/>
</dbReference>
<keyword evidence="1" id="KW-0238">DNA-binding</keyword>
<dbReference type="RefSeq" id="WP_382392584.1">
    <property type="nucleotide sequence ID" value="NZ_JBHTCQ010000001.1"/>
</dbReference>
<accession>A0ABW2Q5Q6</accession>